<evidence type="ECO:0000313" key="3">
    <source>
        <dbReference type="Proteomes" id="UP001295444"/>
    </source>
</evidence>
<evidence type="ECO:0000256" key="1">
    <source>
        <dbReference type="SAM" id="MobiDB-lite"/>
    </source>
</evidence>
<name>A0AAD1VLG3_PELCU</name>
<evidence type="ECO:0000313" key="2">
    <source>
        <dbReference type="EMBL" id="CAH2224028.1"/>
    </source>
</evidence>
<feature type="region of interest" description="Disordered" evidence="1">
    <location>
        <begin position="105"/>
        <end position="127"/>
    </location>
</feature>
<protein>
    <submittedName>
        <fullName evidence="2">Uncharacterized protein</fullName>
    </submittedName>
</protein>
<dbReference type="EMBL" id="OW240912">
    <property type="protein sequence ID" value="CAH2224028.1"/>
    <property type="molecule type" value="Genomic_DNA"/>
</dbReference>
<dbReference type="Proteomes" id="UP001295444">
    <property type="component" value="Chromosome 01"/>
</dbReference>
<dbReference type="AlphaFoldDB" id="A0AAD1VLG3"/>
<accession>A0AAD1VLG3</accession>
<proteinExistence type="predicted"/>
<gene>
    <name evidence="2" type="ORF">PECUL_23A035494</name>
</gene>
<organism evidence="2 3">
    <name type="scientific">Pelobates cultripes</name>
    <name type="common">Western spadefoot toad</name>
    <dbReference type="NCBI Taxonomy" id="61616"/>
    <lineage>
        <taxon>Eukaryota</taxon>
        <taxon>Metazoa</taxon>
        <taxon>Chordata</taxon>
        <taxon>Craniata</taxon>
        <taxon>Vertebrata</taxon>
        <taxon>Euteleostomi</taxon>
        <taxon>Amphibia</taxon>
        <taxon>Batrachia</taxon>
        <taxon>Anura</taxon>
        <taxon>Pelobatoidea</taxon>
        <taxon>Pelobatidae</taxon>
        <taxon>Pelobates</taxon>
    </lineage>
</organism>
<reference evidence="2" key="1">
    <citation type="submission" date="2022-03" db="EMBL/GenBank/DDBJ databases">
        <authorList>
            <person name="Alioto T."/>
            <person name="Alioto T."/>
            <person name="Gomez Garrido J."/>
        </authorList>
    </citation>
    <scope>NUCLEOTIDE SEQUENCE</scope>
</reference>
<sequence length="214" mass="24839">MTDERQTTTGCPGPPGQTPHSTIPNILQQLDDILQAFWRKLQDRTTVHPPHLHEKGQSRLPWEKPKPHAATRYLTTLPELRALRGIAPTRRPRRLFWRKLESRAHPPASQVPSSHLLKKQPQQGRMNLKAPTENRSLKWWRTQQRTLSQCKKTNVHMKHRQEHKAQMQNKNMQTYHAPVQPQTMQVSQLLSTYGYGDPHATYTQPQRLCRSGVG</sequence>
<keyword evidence="3" id="KW-1185">Reference proteome</keyword>
<feature type="region of interest" description="Disordered" evidence="1">
    <location>
        <begin position="1"/>
        <end position="22"/>
    </location>
</feature>